<keyword evidence="5" id="KW-1185">Reference proteome</keyword>
<accession>A0A8H6XM87</accession>
<dbReference type="SUPFAM" id="SSF53448">
    <property type="entry name" value="Nucleotide-diphospho-sugar transferases"/>
    <property type="match status" value="1"/>
</dbReference>
<dbReference type="PANTHER" id="PTHR43000">
    <property type="entry name" value="DTDP-D-GLUCOSE 4,6-DEHYDRATASE-RELATED"/>
    <property type="match status" value="1"/>
</dbReference>
<reference evidence="4" key="1">
    <citation type="submission" date="2020-05" db="EMBL/GenBank/DDBJ databases">
        <title>Mycena genomes resolve the evolution of fungal bioluminescence.</title>
        <authorList>
            <person name="Tsai I.J."/>
        </authorList>
    </citation>
    <scope>NUCLEOTIDE SEQUENCE</scope>
    <source>
        <strain evidence="4">160909Yilan</strain>
    </source>
</reference>
<comment type="caution">
    <text evidence="4">The sequence shown here is derived from an EMBL/GenBank/DDBJ whole genome shotgun (WGS) entry which is preliminary data.</text>
</comment>
<dbReference type="Proteomes" id="UP000623467">
    <property type="component" value="Unassembled WGS sequence"/>
</dbReference>
<feature type="domain" description="NAD-dependent epimerase/dehydratase" evidence="3">
    <location>
        <begin position="15"/>
        <end position="260"/>
    </location>
</feature>
<organism evidence="4 5">
    <name type="scientific">Mycena sanguinolenta</name>
    <dbReference type="NCBI Taxonomy" id="230812"/>
    <lineage>
        <taxon>Eukaryota</taxon>
        <taxon>Fungi</taxon>
        <taxon>Dikarya</taxon>
        <taxon>Basidiomycota</taxon>
        <taxon>Agaricomycotina</taxon>
        <taxon>Agaricomycetes</taxon>
        <taxon>Agaricomycetidae</taxon>
        <taxon>Agaricales</taxon>
        <taxon>Marasmiineae</taxon>
        <taxon>Mycenaceae</taxon>
        <taxon>Mycena</taxon>
    </lineage>
</organism>
<gene>
    <name evidence="4" type="ORF">MSAN_02002100</name>
</gene>
<evidence type="ECO:0000313" key="5">
    <source>
        <dbReference type="Proteomes" id="UP000623467"/>
    </source>
</evidence>
<dbReference type="Pfam" id="PF01370">
    <property type="entry name" value="Epimerase"/>
    <property type="match status" value="1"/>
</dbReference>
<proteinExistence type="inferred from homology"/>
<dbReference type="Gene3D" id="3.90.25.10">
    <property type="entry name" value="UDP-galactose 4-epimerase, domain 1"/>
    <property type="match status" value="1"/>
</dbReference>
<evidence type="ECO:0008006" key="6">
    <source>
        <dbReference type="Google" id="ProtNLM"/>
    </source>
</evidence>
<dbReference type="OrthoDB" id="331544at2759"/>
<dbReference type="Gene3D" id="3.40.50.720">
    <property type="entry name" value="NAD(P)-binding Rossmann-like Domain"/>
    <property type="match status" value="1"/>
</dbReference>
<comment type="similarity">
    <text evidence="1">Belongs to the NAD(P)-dependent epimerase/dehydratase family.</text>
</comment>
<dbReference type="Gene3D" id="3.90.550.10">
    <property type="entry name" value="Spore Coat Polysaccharide Biosynthesis Protein SpsA, Chain A"/>
    <property type="match status" value="1"/>
</dbReference>
<dbReference type="CDD" id="cd00761">
    <property type="entry name" value="Glyco_tranf_GTA_type"/>
    <property type="match status" value="1"/>
</dbReference>
<feature type="domain" description="Glycosyltransferase 2-like" evidence="2">
    <location>
        <begin position="621"/>
        <end position="727"/>
    </location>
</feature>
<evidence type="ECO:0000313" key="4">
    <source>
        <dbReference type="EMBL" id="KAF7342860.1"/>
    </source>
</evidence>
<dbReference type="InterPro" id="IPR001509">
    <property type="entry name" value="Epimerase_deHydtase"/>
</dbReference>
<evidence type="ECO:0000259" key="2">
    <source>
        <dbReference type="Pfam" id="PF00535"/>
    </source>
</evidence>
<evidence type="ECO:0000256" key="1">
    <source>
        <dbReference type="ARBA" id="ARBA00007637"/>
    </source>
</evidence>
<dbReference type="InterPro" id="IPR036291">
    <property type="entry name" value="NAD(P)-bd_dom_sf"/>
</dbReference>
<dbReference type="InterPro" id="IPR029044">
    <property type="entry name" value="Nucleotide-diphossugar_trans"/>
</dbReference>
<dbReference type="InterPro" id="IPR001173">
    <property type="entry name" value="Glyco_trans_2-like"/>
</dbReference>
<evidence type="ECO:0000259" key="3">
    <source>
        <dbReference type="Pfam" id="PF01370"/>
    </source>
</evidence>
<dbReference type="SUPFAM" id="SSF51735">
    <property type="entry name" value="NAD(P)-binding Rossmann-fold domains"/>
    <property type="match status" value="1"/>
</dbReference>
<name>A0A8H6XM87_9AGAR</name>
<dbReference type="AlphaFoldDB" id="A0A8H6XM87"/>
<protein>
    <recommendedName>
        <fullName evidence="6">Glycosyltransferase family 2 protein</fullName>
    </recommendedName>
</protein>
<sequence length="1003" mass="111448">MATMNEKSVATKIYLVTGGGGFIGSAVAKRLHDEGHHVRVVDIAPQPSAVYFTEYTQGDLCDLSCCEAMMQGVGTVLHFAANMGGMGTIHEGNDFTIYRDNNTITLNVLQAAVRGSVDRFLYASSACVYPGHLQDVSDDKDVQLSESDVFSSGEPSPQGLYGLEKLVGELLLRQYAHKLSIRIARLHNVYGPGGSWHDGREKAPGALGRKAVAAKRLADTSEFEIWGDGSQRRSFIYIDDCVEGLLRLLRSDYAGPVNIGSDHSLSVQGLAEVALVAVGLEPARASFAFDTSKPVGVQARSSDNRLVKDVLGWEPQTSLKDGMQRTVSWIDAQVETLLDSQDHPQSILRQLQKSTVIELSASTLQFGVLLPITSRGTESPQVCLDHLRKFAASLYSTTWRDTRSGEVKFRVKVYLAVDDDDKFLLEGQKAESVLREAGVWDITRLVCNFPRGHICSLWRYCATAAWKDGCDYMALFGDDVELLDEGWLRGIHQIFQDLSRKTESPPGFGCVAFTDISFPGMPTFPVVHRLHMDIFEGSVIPSAFVNQDGDPFLFQLYRRFGSSKMAPFRLRNAVGGSNDARYTKEHLKEWTFEVLDDATSTVELWSGSKGHGIGKKLTIDVIVPSFRVQFAALSRILKLESSDTCEVMFILIIDDPQASGIAELEAKYGFRPDVRIRVNASNLGASASRNRGMEESTAEYVFFLDDDVVPQPDILIKAEKAIRTNPNCAGLVGTTVFPPADTIFKSAVHLAGVTYFWDIATKLTDDIPWGVTANLIARRNKDKIRYDIRFPKTGGGEDIDFCIRKRNFFVKEGKRGFQAAPEVIAIHPWWYSGNRSYWRFYMWAKGDGALVALFPELCYLDWSPTSAQMLLLTLLSALVAIILGDFSSFKTSMIGVLAVFVANVGHDLYRHLIREKTLDLRSTMTGIPWVIAVVESALIRMLSEGGRLVGQVERGEWLLAVGQQRFDWFVGRVGNGPRDNERRNSRERLVLWFLLLLSISRLT</sequence>
<dbReference type="Pfam" id="PF00535">
    <property type="entry name" value="Glycos_transf_2"/>
    <property type="match status" value="1"/>
</dbReference>
<dbReference type="EMBL" id="JACAZH010000024">
    <property type="protein sequence ID" value="KAF7342860.1"/>
    <property type="molecule type" value="Genomic_DNA"/>
</dbReference>